<dbReference type="AlphaFoldDB" id="A0A5N5F6F0"/>
<dbReference type="GO" id="GO:0009742">
    <property type="term" value="P:brassinosteroid mediated signaling pathway"/>
    <property type="evidence" value="ECO:0007669"/>
    <property type="project" value="InterPro"/>
</dbReference>
<dbReference type="EMBL" id="SMOL01000768">
    <property type="protein sequence ID" value="KAB2597661.1"/>
    <property type="molecule type" value="Genomic_DNA"/>
</dbReference>
<dbReference type="PANTHER" id="PTHR45863:SF47">
    <property type="entry name" value="SERINE_THREONINE-PROTEIN KINASE BSK3"/>
    <property type="match status" value="1"/>
</dbReference>
<evidence type="ECO:0000256" key="1">
    <source>
        <dbReference type="ARBA" id="ARBA00004308"/>
    </source>
</evidence>
<keyword evidence="5 9" id="KW-0418">Kinase</keyword>
<evidence type="ECO:0000256" key="4">
    <source>
        <dbReference type="ARBA" id="ARBA00022741"/>
    </source>
</evidence>
<sequence>MLNMMLFIGVGKMVSPTIFARRSLSYLMSDKPQEAINFAMQAQVVSIVWHIACYLQAVALSPLGMDSEAEATLKEGSMLESKRSKAAGQK</sequence>
<keyword evidence="4" id="KW-0547">Nucleotide-binding</keyword>
<keyword evidence="2" id="KW-1003">Cell membrane</keyword>
<dbReference type="InterPro" id="IPR045845">
    <property type="entry name" value="BSK"/>
</dbReference>
<evidence type="ECO:0000256" key="2">
    <source>
        <dbReference type="ARBA" id="ARBA00022475"/>
    </source>
</evidence>
<dbReference type="InterPro" id="IPR058209">
    <property type="entry name" value="TPR_BSK1_C"/>
</dbReference>
<evidence type="ECO:0000256" key="6">
    <source>
        <dbReference type="ARBA" id="ARBA00022840"/>
    </source>
</evidence>
<keyword evidence="10" id="KW-1185">Reference proteome</keyword>
<name>A0A5N5F6F0_9ROSA</name>
<evidence type="ECO:0000256" key="3">
    <source>
        <dbReference type="ARBA" id="ARBA00022679"/>
    </source>
</evidence>
<dbReference type="GO" id="GO:0004672">
    <property type="term" value="F:protein kinase activity"/>
    <property type="evidence" value="ECO:0007669"/>
    <property type="project" value="InterPro"/>
</dbReference>
<reference evidence="10" key="2">
    <citation type="submission" date="2019-10" db="EMBL/GenBank/DDBJ databases">
        <title>A de novo genome assembly of a pear dwarfing rootstock.</title>
        <authorList>
            <person name="Wang F."/>
            <person name="Wang J."/>
            <person name="Li S."/>
            <person name="Zhang Y."/>
            <person name="Fang M."/>
            <person name="Ma L."/>
            <person name="Zhao Y."/>
            <person name="Jiang S."/>
        </authorList>
    </citation>
    <scope>NUCLEOTIDE SEQUENCE [LARGE SCALE GENOMIC DNA]</scope>
</reference>
<evidence type="ECO:0000256" key="5">
    <source>
        <dbReference type="ARBA" id="ARBA00022777"/>
    </source>
</evidence>
<keyword evidence="6" id="KW-0067">ATP-binding</keyword>
<evidence type="ECO:0000259" key="8">
    <source>
        <dbReference type="Pfam" id="PF25575"/>
    </source>
</evidence>
<comment type="caution">
    <text evidence="9">The sequence shown here is derived from an EMBL/GenBank/DDBJ whole genome shotgun (WGS) entry which is preliminary data.</text>
</comment>
<keyword evidence="3" id="KW-0808">Transferase</keyword>
<organism evidence="9 10">
    <name type="scientific">Pyrus ussuriensis x Pyrus communis</name>
    <dbReference type="NCBI Taxonomy" id="2448454"/>
    <lineage>
        <taxon>Eukaryota</taxon>
        <taxon>Viridiplantae</taxon>
        <taxon>Streptophyta</taxon>
        <taxon>Embryophyta</taxon>
        <taxon>Tracheophyta</taxon>
        <taxon>Spermatophyta</taxon>
        <taxon>Magnoliopsida</taxon>
        <taxon>eudicotyledons</taxon>
        <taxon>Gunneridae</taxon>
        <taxon>Pentapetalae</taxon>
        <taxon>rosids</taxon>
        <taxon>fabids</taxon>
        <taxon>Rosales</taxon>
        <taxon>Rosaceae</taxon>
        <taxon>Amygdaloideae</taxon>
        <taxon>Maleae</taxon>
        <taxon>Pyrus</taxon>
    </lineage>
</organism>
<evidence type="ECO:0000313" key="10">
    <source>
        <dbReference type="Proteomes" id="UP000327157"/>
    </source>
</evidence>
<gene>
    <name evidence="9" type="ORF">D8674_000581</name>
</gene>
<keyword evidence="7" id="KW-0472">Membrane</keyword>
<dbReference type="GO" id="GO:0012505">
    <property type="term" value="C:endomembrane system"/>
    <property type="evidence" value="ECO:0007669"/>
    <property type="project" value="UniProtKB-SubCell"/>
</dbReference>
<accession>A0A5N5F6F0</accession>
<protein>
    <submittedName>
        <fullName evidence="9">Serine/threonine-protein kinase</fullName>
    </submittedName>
</protein>
<dbReference type="Pfam" id="PF25575">
    <property type="entry name" value="TPR_BSK1_C"/>
    <property type="match status" value="1"/>
</dbReference>
<comment type="subcellular location">
    <subcellularLocation>
        <location evidence="1">Endomembrane system</location>
    </subcellularLocation>
</comment>
<dbReference type="Proteomes" id="UP000327157">
    <property type="component" value="Chromosome 1"/>
</dbReference>
<feature type="domain" description="Serine/threonine-protein kinase BSK1-like TPR repeats" evidence="8">
    <location>
        <begin position="7"/>
        <end position="57"/>
    </location>
</feature>
<evidence type="ECO:0000313" key="9">
    <source>
        <dbReference type="EMBL" id="KAB2597661.1"/>
    </source>
</evidence>
<reference evidence="9 10" key="1">
    <citation type="submission" date="2019-09" db="EMBL/GenBank/DDBJ databases">
        <authorList>
            <person name="Ou C."/>
        </authorList>
    </citation>
    <scope>NUCLEOTIDE SEQUENCE [LARGE SCALE GENOMIC DNA]</scope>
    <source>
        <strain evidence="9">S2</strain>
        <tissue evidence="9">Leaf</tissue>
    </source>
</reference>
<evidence type="ECO:0000256" key="7">
    <source>
        <dbReference type="ARBA" id="ARBA00023136"/>
    </source>
</evidence>
<dbReference type="GO" id="GO:0005524">
    <property type="term" value="F:ATP binding"/>
    <property type="evidence" value="ECO:0007669"/>
    <property type="project" value="UniProtKB-KW"/>
</dbReference>
<proteinExistence type="predicted"/>
<dbReference type="OrthoDB" id="1935829at2759"/>
<reference evidence="9 10" key="3">
    <citation type="submission" date="2019-11" db="EMBL/GenBank/DDBJ databases">
        <title>A de novo genome assembly of a pear dwarfing rootstock.</title>
        <authorList>
            <person name="Wang F."/>
            <person name="Wang J."/>
            <person name="Li S."/>
            <person name="Zhang Y."/>
            <person name="Fang M."/>
            <person name="Ma L."/>
            <person name="Zhao Y."/>
            <person name="Jiang S."/>
        </authorList>
    </citation>
    <scope>NUCLEOTIDE SEQUENCE [LARGE SCALE GENOMIC DNA]</scope>
    <source>
        <strain evidence="9">S2</strain>
        <tissue evidence="9">Leaf</tissue>
    </source>
</reference>
<dbReference type="PANTHER" id="PTHR45863">
    <property type="entry name" value="SERINE/THREONINE-PROTEIN KINASE BSK5"/>
    <property type="match status" value="1"/>
</dbReference>